<evidence type="ECO:0000313" key="2">
    <source>
        <dbReference type="EMBL" id="OQP43806.1"/>
    </source>
</evidence>
<reference evidence="2 3" key="1">
    <citation type="submission" date="2016-04" db="EMBL/GenBank/DDBJ databases">
        <authorList>
            <person name="Chen L."/>
            <person name="Zhuang W."/>
            <person name="Wang G."/>
        </authorList>
    </citation>
    <scope>NUCLEOTIDE SEQUENCE [LARGE SCALE GENOMIC DNA]</scope>
    <source>
        <strain evidence="3">GR20</strain>
    </source>
</reference>
<dbReference type="EMBL" id="LWBO01000034">
    <property type="protein sequence ID" value="OQP43806.1"/>
    <property type="molecule type" value="Genomic_DNA"/>
</dbReference>
<sequence>MKMKYFVNLFLIITLAVIVNSCTKKTYENYPGGTPNDVISILDVRPIYKDQDVVLSKDILYGATKLAGIVISDHTEKNLPAGLLVIQDNRRLATLRGISVEIGDAAAKYHPGDSVVIDVTGGTLTRKNGILVITGVTDANVTAAGKGAVAINAVTVAQLQANPALYESSLCLVNKASFNPAPKSGEVLSGVKMINDGFGDLALYTDPGTSYAQHTPYGLAAYVGIPFGTAEGTLQYRTRNGDDIINMGSSAQDLLITGFMGDPKGGDGGYEYVQMLATRDIDFTVTPYSIVFSSNAGTNNTATPLAAGWATGGQRTIKWDITSGGVQKGQFFYFGFQGKKINGSAGTYAFPATTNWYQKTYNNATGATNTGDGGLAKASAFTNSGPFANSGNTCGVAIFQGTTVTETSVPEDVLFVASGGGTDIYNPAKSPILGYRITNNDWYSMYSVSIDPVSYKPVVVPYLYYRSAGNTTNMPYAVNAAHPTASTDAGLFNMMGGVYNITLGRWTTARKQKVVELFQPTATIDDIEKDSSVTKLVE</sequence>
<evidence type="ECO:0000313" key="3">
    <source>
        <dbReference type="Proteomes" id="UP000192277"/>
    </source>
</evidence>
<dbReference type="Pfam" id="PF18942">
    <property type="entry name" value="DUF5689"/>
    <property type="match status" value="1"/>
</dbReference>
<proteinExistence type="predicted"/>
<comment type="caution">
    <text evidence="2">The sequence shown here is derived from an EMBL/GenBank/DDBJ whole genome shotgun (WGS) entry which is preliminary data.</text>
</comment>
<protein>
    <recommendedName>
        <fullName evidence="1">DUF5689 domain-containing protein</fullName>
    </recommendedName>
</protein>
<dbReference type="InterPro" id="IPR043744">
    <property type="entry name" value="DUF5689"/>
</dbReference>
<accession>A0ABX3NSI8</accession>
<keyword evidence="3" id="KW-1185">Reference proteome</keyword>
<organism evidence="2 3">
    <name type="scientific">Niastella koreensis</name>
    <dbReference type="NCBI Taxonomy" id="354356"/>
    <lineage>
        <taxon>Bacteria</taxon>
        <taxon>Pseudomonadati</taxon>
        <taxon>Bacteroidota</taxon>
        <taxon>Chitinophagia</taxon>
        <taxon>Chitinophagales</taxon>
        <taxon>Chitinophagaceae</taxon>
        <taxon>Niastella</taxon>
    </lineage>
</organism>
<name>A0ABX3NSI8_9BACT</name>
<evidence type="ECO:0000259" key="1">
    <source>
        <dbReference type="Pfam" id="PF18942"/>
    </source>
</evidence>
<dbReference type="Proteomes" id="UP000192277">
    <property type="component" value="Unassembled WGS sequence"/>
</dbReference>
<gene>
    <name evidence="2" type="ORF">A4D02_10015</name>
</gene>
<feature type="domain" description="DUF5689" evidence="1">
    <location>
        <begin position="38"/>
        <end position="145"/>
    </location>
</feature>